<evidence type="ECO:0000313" key="3">
    <source>
        <dbReference type="Proteomes" id="UP000800094"/>
    </source>
</evidence>
<evidence type="ECO:0000313" key="2">
    <source>
        <dbReference type="EMBL" id="KAF2246758.1"/>
    </source>
</evidence>
<name>A0A6A6I9L0_9PLEO</name>
<keyword evidence="3" id="KW-1185">Reference proteome</keyword>
<feature type="transmembrane region" description="Helical" evidence="1">
    <location>
        <begin position="29"/>
        <end position="48"/>
    </location>
</feature>
<feature type="transmembrane region" description="Helical" evidence="1">
    <location>
        <begin position="69"/>
        <end position="89"/>
    </location>
</feature>
<accession>A0A6A6I9L0</accession>
<dbReference type="PANTHER" id="PTHR35043:SF7">
    <property type="entry name" value="TRANSCRIPTION FACTOR DOMAIN-CONTAINING PROTEIN"/>
    <property type="match status" value="1"/>
</dbReference>
<feature type="transmembrane region" description="Helical" evidence="1">
    <location>
        <begin position="510"/>
        <end position="531"/>
    </location>
</feature>
<dbReference type="Proteomes" id="UP000800094">
    <property type="component" value="Unassembled WGS sequence"/>
</dbReference>
<keyword evidence="1" id="KW-0812">Transmembrane</keyword>
<dbReference type="RefSeq" id="XP_033681762.1">
    <property type="nucleotide sequence ID" value="XM_033831610.1"/>
</dbReference>
<dbReference type="EMBL" id="ML987198">
    <property type="protein sequence ID" value="KAF2246758.1"/>
    <property type="molecule type" value="Genomic_DNA"/>
</dbReference>
<feature type="transmembrane region" description="Helical" evidence="1">
    <location>
        <begin position="468"/>
        <end position="489"/>
    </location>
</feature>
<dbReference type="OrthoDB" id="3061561at2759"/>
<dbReference type="PANTHER" id="PTHR35043">
    <property type="entry name" value="TRANSCRIPTION FACTOR DOMAIN-CONTAINING PROTEIN"/>
    <property type="match status" value="1"/>
</dbReference>
<gene>
    <name evidence="2" type="ORF">BU26DRAFT_541787</name>
</gene>
<dbReference type="GeneID" id="54584940"/>
<reference evidence="2" key="1">
    <citation type="journal article" date="2020" name="Stud. Mycol.">
        <title>101 Dothideomycetes genomes: a test case for predicting lifestyles and emergence of pathogens.</title>
        <authorList>
            <person name="Haridas S."/>
            <person name="Albert R."/>
            <person name="Binder M."/>
            <person name="Bloem J."/>
            <person name="Labutti K."/>
            <person name="Salamov A."/>
            <person name="Andreopoulos B."/>
            <person name="Baker S."/>
            <person name="Barry K."/>
            <person name="Bills G."/>
            <person name="Bluhm B."/>
            <person name="Cannon C."/>
            <person name="Castanera R."/>
            <person name="Culley D."/>
            <person name="Daum C."/>
            <person name="Ezra D."/>
            <person name="Gonzalez J."/>
            <person name="Henrissat B."/>
            <person name="Kuo A."/>
            <person name="Liang C."/>
            <person name="Lipzen A."/>
            <person name="Lutzoni F."/>
            <person name="Magnuson J."/>
            <person name="Mondo S."/>
            <person name="Nolan M."/>
            <person name="Ohm R."/>
            <person name="Pangilinan J."/>
            <person name="Park H.-J."/>
            <person name="Ramirez L."/>
            <person name="Alfaro M."/>
            <person name="Sun H."/>
            <person name="Tritt A."/>
            <person name="Yoshinaga Y."/>
            <person name="Zwiers L.-H."/>
            <person name="Turgeon B."/>
            <person name="Goodwin S."/>
            <person name="Spatafora J."/>
            <person name="Crous P."/>
            <person name="Grigoriev I."/>
        </authorList>
    </citation>
    <scope>NUCLEOTIDE SEQUENCE</scope>
    <source>
        <strain evidence="2">CBS 122368</strain>
    </source>
</reference>
<proteinExistence type="predicted"/>
<keyword evidence="1" id="KW-0472">Membrane</keyword>
<organism evidence="2 3">
    <name type="scientific">Trematosphaeria pertusa</name>
    <dbReference type="NCBI Taxonomy" id="390896"/>
    <lineage>
        <taxon>Eukaryota</taxon>
        <taxon>Fungi</taxon>
        <taxon>Dikarya</taxon>
        <taxon>Ascomycota</taxon>
        <taxon>Pezizomycotina</taxon>
        <taxon>Dothideomycetes</taxon>
        <taxon>Pleosporomycetidae</taxon>
        <taxon>Pleosporales</taxon>
        <taxon>Massarineae</taxon>
        <taxon>Trematosphaeriaceae</taxon>
        <taxon>Trematosphaeria</taxon>
    </lineage>
</organism>
<evidence type="ECO:0000256" key="1">
    <source>
        <dbReference type="SAM" id="Phobius"/>
    </source>
</evidence>
<keyword evidence="1" id="KW-1133">Transmembrane helix</keyword>
<protein>
    <submittedName>
        <fullName evidence="2">Uncharacterized protein</fullName>
    </submittedName>
</protein>
<dbReference type="AlphaFoldDB" id="A0A6A6I9L0"/>
<sequence length="557" mass="63777">MAFMVSMLVENMARTAHHSWFSAPNERGTWDLIISCLLTLVVCVWSALHLNVPTEDSRLRNRNVKRLRWILLGIFAPELVVSTAFAQFLTAKWLCREIRKDVKWRKQEVQRALESIRQGCYFAVMGGCRIQTGDCIAGNPRLSLTAEGVRLLSFLGRLPEIQEKQIKDKSKADGLAKSLVVLQAGWMILQTIARVQQHLPVSLLEINTIGHVICAFALYALWWSKPLDIKDPVLIRREEWMDKFVSLMWMCSPICWNKDDYISEIRCMNYLPPAQRDVLKPHKTHFSVGSIGARDPKKFIGPLEEFQVDADGQQLDHDVSYVISGTTINVAKEHEIFFQIQKSHQGLQHSKNYCRRALKDCDTHEPLPECAIERWRLANELVDELWIECEKRPDYSDFFFTTSSLGIFVGELIYVSDHIPNLPSLSYLGSVNVHRDMLKSVLAFAGSAYGGLHLSAWNDYFPTQEERWLWISCSLATGASGIILALFFLATQKIRAFENLEHFIRNSRTLTWMGASVLGPLFLVCRVFIVVEAFISLRRAPAEIYKTPEWSSYLPHL</sequence>